<dbReference type="Proteomes" id="UP001180536">
    <property type="component" value="Unassembled WGS sequence"/>
</dbReference>
<accession>A0ABU1ZCN6</accession>
<name>A0ABU1ZCN6_9BURK</name>
<evidence type="ECO:0000313" key="4">
    <source>
        <dbReference type="EMBL" id="MDR7297796.1"/>
    </source>
</evidence>
<evidence type="ECO:0000313" key="5">
    <source>
        <dbReference type="Proteomes" id="UP001180536"/>
    </source>
</evidence>
<dbReference type="PROSITE" id="PS51371">
    <property type="entry name" value="CBS"/>
    <property type="match status" value="2"/>
</dbReference>
<organism evidence="4 5">
    <name type="scientific">Pelomonas aquatica</name>
    <dbReference type="NCBI Taxonomy" id="431058"/>
    <lineage>
        <taxon>Bacteria</taxon>
        <taxon>Pseudomonadati</taxon>
        <taxon>Pseudomonadota</taxon>
        <taxon>Betaproteobacteria</taxon>
        <taxon>Burkholderiales</taxon>
        <taxon>Sphaerotilaceae</taxon>
        <taxon>Roseateles</taxon>
    </lineage>
</organism>
<keyword evidence="5" id="KW-1185">Reference proteome</keyword>
<dbReference type="PANTHER" id="PTHR43080">
    <property type="entry name" value="CBS DOMAIN-CONTAINING PROTEIN CBSX3, MITOCHONDRIAL"/>
    <property type="match status" value="1"/>
</dbReference>
<dbReference type="RefSeq" id="WP_056874064.1">
    <property type="nucleotide sequence ID" value="NZ_JAVDXQ010000004.1"/>
</dbReference>
<dbReference type="Gene3D" id="3.10.580.10">
    <property type="entry name" value="CBS-domain"/>
    <property type="match status" value="1"/>
</dbReference>
<feature type="domain" description="CBS" evidence="3">
    <location>
        <begin position="73"/>
        <end position="129"/>
    </location>
</feature>
<dbReference type="PANTHER" id="PTHR43080:SF2">
    <property type="entry name" value="CBS DOMAIN-CONTAINING PROTEIN"/>
    <property type="match status" value="1"/>
</dbReference>
<dbReference type="Pfam" id="PF00571">
    <property type="entry name" value="CBS"/>
    <property type="match status" value="2"/>
</dbReference>
<dbReference type="SMART" id="SM00116">
    <property type="entry name" value="CBS"/>
    <property type="match status" value="2"/>
</dbReference>
<evidence type="ECO:0000256" key="2">
    <source>
        <dbReference type="PROSITE-ProRule" id="PRU00703"/>
    </source>
</evidence>
<dbReference type="InterPro" id="IPR046342">
    <property type="entry name" value="CBS_dom_sf"/>
</dbReference>
<feature type="domain" description="CBS" evidence="3">
    <location>
        <begin position="8"/>
        <end position="66"/>
    </location>
</feature>
<proteinExistence type="predicted"/>
<comment type="caution">
    <text evidence="4">The sequence shown here is derived from an EMBL/GenBank/DDBJ whole genome shotgun (WGS) entry which is preliminary data.</text>
</comment>
<dbReference type="EMBL" id="JAVDXQ010000004">
    <property type="protein sequence ID" value="MDR7297796.1"/>
    <property type="molecule type" value="Genomic_DNA"/>
</dbReference>
<reference evidence="4 5" key="1">
    <citation type="submission" date="2023-07" db="EMBL/GenBank/DDBJ databases">
        <title>Sorghum-associated microbial communities from plants grown in Nebraska, USA.</title>
        <authorList>
            <person name="Schachtman D."/>
        </authorList>
    </citation>
    <scope>NUCLEOTIDE SEQUENCE [LARGE SCALE GENOMIC DNA]</scope>
    <source>
        <strain evidence="4 5">BE310</strain>
    </source>
</reference>
<sequence>MSKIAEIMSTDVQTIQPQETLRRAAQCMRDLDVGALPVCDGERLLGMVTDRDIAVRAVADGLNPDQACVSDIMTPEVEFCTADQDADEAKRLMGARQVRRLPVVDGNRRLVGILSLGDLATREAGHIDRAVREISEPGRTAA</sequence>
<keyword evidence="1 2" id="KW-0129">CBS domain</keyword>
<dbReference type="SUPFAM" id="SSF54631">
    <property type="entry name" value="CBS-domain pair"/>
    <property type="match status" value="1"/>
</dbReference>
<gene>
    <name evidence="4" type="ORF">J2X16_003145</name>
</gene>
<dbReference type="InterPro" id="IPR051257">
    <property type="entry name" value="Diverse_CBS-Domain"/>
</dbReference>
<evidence type="ECO:0000256" key="1">
    <source>
        <dbReference type="ARBA" id="ARBA00023122"/>
    </source>
</evidence>
<dbReference type="CDD" id="cd04622">
    <property type="entry name" value="CBS_pair_HRP1_like"/>
    <property type="match status" value="1"/>
</dbReference>
<protein>
    <submittedName>
        <fullName evidence="4">CBS domain-containing protein</fullName>
    </submittedName>
</protein>
<dbReference type="InterPro" id="IPR000644">
    <property type="entry name" value="CBS_dom"/>
</dbReference>
<evidence type="ECO:0000259" key="3">
    <source>
        <dbReference type="PROSITE" id="PS51371"/>
    </source>
</evidence>